<dbReference type="KEGG" id="ifl:C1H71_20140"/>
<dbReference type="AlphaFoldDB" id="A0A7G3GG02"/>
<name>A0A7G3GG02_9NEIS</name>
<accession>A0A7G3GG02</accession>
<sequence>MSSSKMLGIENAGRVSVLAEKNGDLTTAEAIKVTMRADYAALSPDDKPKTHQQWVGLGAEVNKAFPPAADQLKALNAGDLKVRDLLNKDKVNEVVKPIEASR</sequence>
<evidence type="ECO:0000313" key="1">
    <source>
        <dbReference type="EMBL" id="QBC45855.1"/>
    </source>
</evidence>
<proteinExistence type="predicted"/>
<keyword evidence="1" id="KW-0614">Plasmid</keyword>
<geneLocation type="plasmid" evidence="1 2">
    <name>pl2</name>
</geneLocation>
<reference evidence="1 2" key="1">
    <citation type="submission" date="2018-01" db="EMBL/GenBank/DDBJ databases">
        <title>Genome sequence of Iodobacter sp. strain PCH194 isolated from Indian Trans-Himalaya.</title>
        <authorList>
            <person name="Kumar V."/>
            <person name="Thakur V."/>
            <person name="Kumar S."/>
            <person name="Singh D."/>
        </authorList>
    </citation>
    <scope>NUCLEOTIDE SEQUENCE [LARGE SCALE GENOMIC DNA]</scope>
    <source>
        <strain evidence="1 2">PCH194</strain>
        <plasmid evidence="1 2">pl2</plasmid>
    </source>
</reference>
<evidence type="ECO:0000313" key="2">
    <source>
        <dbReference type="Proteomes" id="UP000515917"/>
    </source>
</evidence>
<dbReference type="GeneID" id="39458575"/>
<protein>
    <submittedName>
        <fullName evidence="1">Uncharacterized protein</fullName>
    </submittedName>
</protein>
<dbReference type="EMBL" id="CP025782">
    <property type="protein sequence ID" value="QBC45855.1"/>
    <property type="molecule type" value="Genomic_DNA"/>
</dbReference>
<organism evidence="1 2">
    <name type="scientific">Iodobacter fluviatilis</name>
    <dbReference type="NCBI Taxonomy" id="537"/>
    <lineage>
        <taxon>Bacteria</taxon>
        <taxon>Pseudomonadati</taxon>
        <taxon>Pseudomonadota</taxon>
        <taxon>Betaproteobacteria</taxon>
        <taxon>Neisseriales</taxon>
        <taxon>Chitinibacteraceae</taxon>
        <taxon>Iodobacter</taxon>
    </lineage>
</organism>
<gene>
    <name evidence="1" type="ORF">C1H71_20140</name>
</gene>
<dbReference type="Proteomes" id="UP000515917">
    <property type="component" value="Plasmid pl2"/>
</dbReference>
<keyword evidence="2" id="KW-1185">Reference proteome</keyword>
<dbReference type="RefSeq" id="WP_130108331.1">
    <property type="nucleotide sequence ID" value="NZ_CP025782.1"/>
</dbReference>